<dbReference type="Proteomes" id="UP001059041">
    <property type="component" value="Linkage Group LG4"/>
</dbReference>
<evidence type="ECO:0000313" key="3">
    <source>
        <dbReference type="Proteomes" id="UP001059041"/>
    </source>
</evidence>
<name>A0A9W8C8L8_TRIRA</name>
<dbReference type="AlphaFoldDB" id="A0A9W8C8L8"/>
<evidence type="ECO:0000313" key="2">
    <source>
        <dbReference type="EMBL" id="KAI7810717.1"/>
    </source>
</evidence>
<feature type="region of interest" description="Disordered" evidence="1">
    <location>
        <begin position="28"/>
        <end position="51"/>
    </location>
</feature>
<proteinExistence type="predicted"/>
<keyword evidence="3" id="KW-1185">Reference proteome</keyword>
<protein>
    <submittedName>
        <fullName evidence="2">Uncharacterized protein</fullName>
    </submittedName>
</protein>
<organism evidence="2 3">
    <name type="scientific">Triplophysa rosa</name>
    <name type="common">Cave loach</name>
    <dbReference type="NCBI Taxonomy" id="992332"/>
    <lineage>
        <taxon>Eukaryota</taxon>
        <taxon>Metazoa</taxon>
        <taxon>Chordata</taxon>
        <taxon>Craniata</taxon>
        <taxon>Vertebrata</taxon>
        <taxon>Euteleostomi</taxon>
        <taxon>Actinopterygii</taxon>
        <taxon>Neopterygii</taxon>
        <taxon>Teleostei</taxon>
        <taxon>Ostariophysi</taxon>
        <taxon>Cypriniformes</taxon>
        <taxon>Nemacheilidae</taxon>
        <taxon>Triplophysa</taxon>
    </lineage>
</organism>
<dbReference type="EMBL" id="JAFHDT010000004">
    <property type="protein sequence ID" value="KAI7810717.1"/>
    <property type="molecule type" value="Genomic_DNA"/>
</dbReference>
<gene>
    <name evidence="2" type="ORF">IRJ41_005778</name>
</gene>
<comment type="caution">
    <text evidence="2">The sequence shown here is derived from an EMBL/GenBank/DDBJ whole genome shotgun (WGS) entry which is preliminary data.</text>
</comment>
<evidence type="ECO:0000256" key="1">
    <source>
        <dbReference type="SAM" id="MobiDB-lite"/>
    </source>
</evidence>
<reference evidence="2" key="1">
    <citation type="submission" date="2021-02" db="EMBL/GenBank/DDBJ databases">
        <title>Comparative genomics reveals that relaxation of natural selection precedes convergent phenotypic evolution of cavefish.</title>
        <authorList>
            <person name="Peng Z."/>
        </authorList>
    </citation>
    <scope>NUCLEOTIDE SEQUENCE</scope>
    <source>
        <tissue evidence="2">Muscle</tissue>
    </source>
</reference>
<sequence length="180" mass="20410">MSIVCPYRISQVSSRCEEVLVENCLSIRPGESPRSGNSDKRGVQAVPFSKSDETTRIPRYTSCSSGSRKDRRKVQVLAAQVIKETFQKQTSTEKRTESAPIGVLHWDDGDDPVKRVYPLHLSCPWSTRGHSSCHKQTIQYRPPTQRDSTASQPHNLHGVYRKVCTLIQRDKTKDRNHSCT</sequence>
<accession>A0A9W8C8L8</accession>